<sequence length="247" mass="26369">MIPAVVTAGGRLEGALAEATGHSVKALIPFEGTPLLRRVLGALEGSGVVRETVVVGPAVLREHTGSARLLDEGESGIENLSRGLSAVDAGEGFALFAASDLPFLCAESVRWLVENAPSDADLIFPITDRQRYEARFPGTPGAWTKLRDGELTGGSVFLMRPAAIARNRALLERAFNARKSQWEMARLLGLGFALKFATGQLTVAAAEARATALTGCRCRVVPDAHPHLACDLDTHEEWLYLKRLAAS</sequence>
<name>A0A7W9W666_ARMRO</name>
<gene>
    <name evidence="3" type="ORF">HNQ39_001442</name>
</gene>
<evidence type="ECO:0000313" key="3">
    <source>
        <dbReference type="EMBL" id="MBB6049680.1"/>
    </source>
</evidence>
<protein>
    <submittedName>
        <fullName evidence="3">Molybdopterin-guanine dinucleotide biosynthesis protein A</fullName>
    </submittedName>
</protein>
<dbReference type="EMBL" id="JACHGW010000001">
    <property type="protein sequence ID" value="MBB6049680.1"/>
    <property type="molecule type" value="Genomic_DNA"/>
</dbReference>
<organism evidence="3 4">
    <name type="scientific">Armatimonas rosea</name>
    <dbReference type="NCBI Taxonomy" id="685828"/>
    <lineage>
        <taxon>Bacteria</taxon>
        <taxon>Bacillati</taxon>
        <taxon>Armatimonadota</taxon>
        <taxon>Armatimonadia</taxon>
        <taxon>Armatimonadales</taxon>
        <taxon>Armatimonadaceae</taxon>
        <taxon>Armatimonas</taxon>
    </lineage>
</organism>
<reference evidence="3 4" key="1">
    <citation type="submission" date="2020-08" db="EMBL/GenBank/DDBJ databases">
        <title>Genomic Encyclopedia of Type Strains, Phase IV (KMG-IV): sequencing the most valuable type-strain genomes for metagenomic binning, comparative biology and taxonomic classification.</title>
        <authorList>
            <person name="Goeker M."/>
        </authorList>
    </citation>
    <scope>NUCLEOTIDE SEQUENCE [LARGE SCALE GENOMIC DNA]</scope>
    <source>
        <strain evidence="3 4">DSM 23562</strain>
    </source>
</reference>
<dbReference type="Gene3D" id="3.90.550.10">
    <property type="entry name" value="Spore Coat Polysaccharide Biosynthesis Protein SpsA, Chain A"/>
    <property type="match status" value="1"/>
</dbReference>
<keyword evidence="1" id="KW-0808">Transferase</keyword>
<comment type="caution">
    <text evidence="3">The sequence shown here is derived from an EMBL/GenBank/DDBJ whole genome shotgun (WGS) entry which is preliminary data.</text>
</comment>
<dbReference type="RefSeq" id="WP_184193276.1">
    <property type="nucleotide sequence ID" value="NZ_JACHGW010000001.1"/>
</dbReference>
<evidence type="ECO:0000259" key="2">
    <source>
        <dbReference type="Pfam" id="PF12804"/>
    </source>
</evidence>
<evidence type="ECO:0000313" key="4">
    <source>
        <dbReference type="Proteomes" id="UP000520814"/>
    </source>
</evidence>
<dbReference type="AlphaFoldDB" id="A0A7W9W666"/>
<evidence type="ECO:0000256" key="1">
    <source>
        <dbReference type="ARBA" id="ARBA00022679"/>
    </source>
</evidence>
<proteinExistence type="predicted"/>
<accession>A0A7W9W666</accession>
<feature type="domain" description="MobA-like NTP transferase" evidence="2">
    <location>
        <begin position="17"/>
        <end position="154"/>
    </location>
</feature>
<dbReference type="SUPFAM" id="SSF53448">
    <property type="entry name" value="Nucleotide-diphospho-sugar transferases"/>
    <property type="match status" value="1"/>
</dbReference>
<dbReference type="PANTHER" id="PTHR19136:SF81">
    <property type="entry name" value="MOLYBDENUM COFACTOR GUANYLYLTRANSFERASE"/>
    <property type="match status" value="1"/>
</dbReference>
<dbReference type="GO" id="GO:0016779">
    <property type="term" value="F:nucleotidyltransferase activity"/>
    <property type="evidence" value="ECO:0007669"/>
    <property type="project" value="UniProtKB-ARBA"/>
</dbReference>
<dbReference type="InterPro" id="IPR025877">
    <property type="entry name" value="MobA-like_NTP_Trfase"/>
</dbReference>
<keyword evidence="4" id="KW-1185">Reference proteome</keyword>
<dbReference type="Proteomes" id="UP000520814">
    <property type="component" value="Unassembled WGS sequence"/>
</dbReference>
<dbReference type="PANTHER" id="PTHR19136">
    <property type="entry name" value="MOLYBDENUM COFACTOR GUANYLYLTRANSFERASE"/>
    <property type="match status" value="1"/>
</dbReference>
<dbReference type="InterPro" id="IPR029044">
    <property type="entry name" value="Nucleotide-diphossugar_trans"/>
</dbReference>
<dbReference type="Pfam" id="PF12804">
    <property type="entry name" value="NTP_transf_3"/>
    <property type="match status" value="1"/>
</dbReference>